<evidence type="ECO:0000256" key="7">
    <source>
        <dbReference type="ARBA" id="ARBA00022695"/>
    </source>
</evidence>
<dbReference type="InterPro" id="IPR019779">
    <property type="entry name" value="GalP_UDPtransf1_His-AS"/>
</dbReference>
<keyword evidence="6 16" id="KW-0808">Transferase</keyword>
<accession>A0A8J4DZK8</accession>
<dbReference type="Pfam" id="PF02744">
    <property type="entry name" value="GalP_UDP_tr_C"/>
    <property type="match status" value="1"/>
</dbReference>
<evidence type="ECO:0000256" key="10">
    <source>
        <dbReference type="ARBA" id="ARBA00023004"/>
    </source>
</evidence>
<dbReference type="PROSITE" id="PS00117">
    <property type="entry name" value="GAL_P_UDP_TRANSF_I"/>
    <property type="match status" value="1"/>
</dbReference>
<evidence type="ECO:0000256" key="4">
    <source>
        <dbReference type="ARBA" id="ARBA00012384"/>
    </source>
</evidence>
<evidence type="ECO:0000256" key="11">
    <source>
        <dbReference type="ARBA" id="ARBA00023144"/>
    </source>
</evidence>
<gene>
    <name evidence="20" type="primary">galT</name>
    <name evidence="20" type="ORF">Vau01_033420</name>
</gene>
<evidence type="ECO:0000259" key="19">
    <source>
        <dbReference type="Pfam" id="PF02744"/>
    </source>
</evidence>
<dbReference type="PIRSF" id="PIRSF000808">
    <property type="entry name" value="GalT"/>
    <property type="match status" value="1"/>
</dbReference>
<evidence type="ECO:0000256" key="13">
    <source>
        <dbReference type="NCBIfam" id="TIGR00209"/>
    </source>
</evidence>
<evidence type="ECO:0000313" key="21">
    <source>
        <dbReference type="Proteomes" id="UP000612585"/>
    </source>
</evidence>
<keyword evidence="10" id="KW-0408">Iron</keyword>
<dbReference type="SUPFAM" id="SSF54197">
    <property type="entry name" value="HIT-like"/>
    <property type="match status" value="2"/>
</dbReference>
<proteinExistence type="inferred from homology"/>
<evidence type="ECO:0000256" key="8">
    <source>
        <dbReference type="ARBA" id="ARBA00022723"/>
    </source>
</evidence>
<dbReference type="PANTHER" id="PTHR11943:SF1">
    <property type="entry name" value="GALACTOSE-1-PHOSPHATE URIDYLYLTRANSFERASE"/>
    <property type="match status" value="1"/>
</dbReference>
<evidence type="ECO:0000256" key="17">
    <source>
        <dbReference type="SAM" id="MobiDB-lite"/>
    </source>
</evidence>
<dbReference type="AlphaFoldDB" id="A0A8J4DZK8"/>
<evidence type="ECO:0000256" key="12">
    <source>
        <dbReference type="ARBA" id="ARBA00023277"/>
    </source>
</evidence>
<feature type="binding site" evidence="15">
    <location>
        <position position="76"/>
    </location>
    <ligand>
        <name>Zn(2+)</name>
        <dbReference type="ChEBI" id="CHEBI:29105"/>
    </ligand>
</feature>
<dbReference type="Gene3D" id="3.30.428.10">
    <property type="entry name" value="HIT-like"/>
    <property type="match status" value="2"/>
</dbReference>
<evidence type="ECO:0000256" key="6">
    <source>
        <dbReference type="ARBA" id="ARBA00022679"/>
    </source>
</evidence>
<feature type="binding site" evidence="15">
    <location>
        <position position="137"/>
    </location>
    <ligand>
        <name>Zn(2+)</name>
        <dbReference type="ChEBI" id="CHEBI:29105"/>
    </ligand>
</feature>
<dbReference type="RefSeq" id="WP_203993196.1">
    <property type="nucleotide sequence ID" value="NZ_BOPG01000022.1"/>
</dbReference>
<dbReference type="EC" id="2.7.7.12" evidence="4 13"/>
<protein>
    <recommendedName>
        <fullName evidence="5 13">Galactose-1-phosphate uridylyltransferase</fullName>
        <ecNumber evidence="4 13">2.7.7.12</ecNumber>
    </recommendedName>
</protein>
<comment type="caution">
    <text evidence="20">The sequence shown here is derived from an EMBL/GenBank/DDBJ whole genome shotgun (WGS) entry which is preliminary data.</text>
</comment>
<evidence type="ECO:0000256" key="16">
    <source>
        <dbReference type="RuleBase" id="RU000506"/>
    </source>
</evidence>
<comment type="pathway">
    <text evidence="2 16">Carbohydrate metabolism; galactose metabolism.</text>
</comment>
<evidence type="ECO:0000256" key="3">
    <source>
        <dbReference type="ARBA" id="ARBA00010951"/>
    </source>
</evidence>
<keyword evidence="9 15" id="KW-0862">Zinc</keyword>
<evidence type="ECO:0000256" key="5">
    <source>
        <dbReference type="ARBA" id="ARBA00016340"/>
    </source>
</evidence>
<evidence type="ECO:0000256" key="9">
    <source>
        <dbReference type="ARBA" id="ARBA00022833"/>
    </source>
</evidence>
<organism evidence="20 21">
    <name type="scientific">Virgisporangium aurantiacum</name>
    <dbReference type="NCBI Taxonomy" id="175570"/>
    <lineage>
        <taxon>Bacteria</taxon>
        <taxon>Bacillati</taxon>
        <taxon>Actinomycetota</taxon>
        <taxon>Actinomycetes</taxon>
        <taxon>Micromonosporales</taxon>
        <taxon>Micromonosporaceae</taxon>
        <taxon>Virgisporangium</taxon>
    </lineage>
</organism>
<dbReference type="UniPathway" id="UPA00214"/>
<comment type="similarity">
    <text evidence="3 16">Belongs to the galactose-1-phosphate uridylyltransferase type 1 family.</text>
</comment>
<evidence type="ECO:0000256" key="15">
    <source>
        <dbReference type="PIRSR" id="PIRSR000808-3"/>
    </source>
</evidence>
<dbReference type="NCBIfam" id="TIGR00209">
    <property type="entry name" value="galT_1"/>
    <property type="match status" value="1"/>
</dbReference>
<dbReference type="GO" id="GO:0005737">
    <property type="term" value="C:cytoplasm"/>
    <property type="evidence" value="ECO:0007669"/>
    <property type="project" value="TreeGrafter"/>
</dbReference>
<feature type="binding site" evidence="15">
    <location>
        <position position="188"/>
    </location>
    <ligand>
        <name>Zn(2+)</name>
        <dbReference type="ChEBI" id="CHEBI:29105"/>
    </ligand>
</feature>
<comment type="catalytic activity">
    <reaction evidence="1 16">
        <text>alpha-D-galactose 1-phosphate + UDP-alpha-D-glucose = alpha-D-glucose 1-phosphate + UDP-alpha-D-galactose</text>
        <dbReference type="Rhea" id="RHEA:13989"/>
        <dbReference type="ChEBI" id="CHEBI:58336"/>
        <dbReference type="ChEBI" id="CHEBI:58601"/>
        <dbReference type="ChEBI" id="CHEBI:58885"/>
        <dbReference type="ChEBI" id="CHEBI:66914"/>
        <dbReference type="EC" id="2.7.7.12"/>
    </reaction>
</comment>
<dbReference type="FunFam" id="3.30.428.10:FF:000010">
    <property type="entry name" value="Galactose-1-phosphate uridylyltransferase"/>
    <property type="match status" value="1"/>
</dbReference>
<comment type="cofactor">
    <cofactor evidence="15">
        <name>Zn(2+)</name>
        <dbReference type="ChEBI" id="CHEBI:29105"/>
    </cofactor>
    <text evidence="15">Binds 1 zinc ion per subunit.</text>
</comment>
<dbReference type="Pfam" id="PF01087">
    <property type="entry name" value="GalP_UDP_transf"/>
    <property type="match status" value="1"/>
</dbReference>
<feature type="domain" description="Galactose-1-phosphate uridyl transferase N-terminal" evidence="18">
    <location>
        <begin position="43"/>
        <end position="200"/>
    </location>
</feature>
<evidence type="ECO:0000256" key="1">
    <source>
        <dbReference type="ARBA" id="ARBA00001107"/>
    </source>
</evidence>
<dbReference type="InterPro" id="IPR005849">
    <property type="entry name" value="GalP_Utransf_N"/>
</dbReference>
<dbReference type="InterPro" id="IPR036265">
    <property type="entry name" value="HIT-like_sf"/>
</dbReference>
<dbReference type="Proteomes" id="UP000612585">
    <property type="component" value="Unassembled WGS sequence"/>
</dbReference>
<dbReference type="EMBL" id="BOPG01000022">
    <property type="protein sequence ID" value="GIJ55826.1"/>
    <property type="molecule type" value="Genomic_DNA"/>
</dbReference>
<sequence>MPAPHRTAVTLADGRELIYFDDLPGSDRTAADTRDLPPPPPASELRYDPLLDEWVAVAAHRQTRTYKPPTTECPLCPSTPDFASEIPAADYDVAVFENRFPSFSARVAGVGGTSITPVTPTRAGAGRCEVVCFTSDHNGSFAGLTPARVRTVVDAWADRTEALTALPEVEQVFCFENRGEEIGVTLHHPHGQIYAYPYIPQRTRQHLASVARHPDLFADVVAAESGGPRVVAANDHWTAFVPAFARWPYEIHVYPLAPVPDIPSLSDDFRDAFGPVYLEVLRRLDGLFGVSMPYIAAWYQAPARTGRDAYRLHLQVTSNRRAPGKLKFMAGSEAAMGAWVNDVPPEQAAAQLREVAL</sequence>
<name>A0A8J4DZK8_9ACTN</name>
<evidence type="ECO:0000256" key="14">
    <source>
        <dbReference type="PIRSR" id="PIRSR000808-1"/>
    </source>
</evidence>
<feature type="region of interest" description="Disordered" evidence="17">
    <location>
        <begin position="22"/>
        <end position="43"/>
    </location>
</feature>
<dbReference type="GO" id="GO:0008270">
    <property type="term" value="F:zinc ion binding"/>
    <property type="evidence" value="ECO:0007669"/>
    <property type="project" value="InterPro"/>
</dbReference>
<feature type="binding site" evidence="15">
    <location>
        <position position="73"/>
    </location>
    <ligand>
        <name>Zn(2+)</name>
        <dbReference type="ChEBI" id="CHEBI:29105"/>
    </ligand>
</feature>
<dbReference type="InterPro" id="IPR001937">
    <property type="entry name" value="GalP_UDPtransf1"/>
</dbReference>
<dbReference type="InterPro" id="IPR005850">
    <property type="entry name" value="GalP_Utransf_C"/>
</dbReference>
<evidence type="ECO:0000256" key="2">
    <source>
        <dbReference type="ARBA" id="ARBA00004947"/>
    </source>
</evidence>
<feature type="domain" description="Galactose-1-phosphate uridyl transferase C-terminal" evidence="19">
    <location>
        <begin position="226"/>
        <end position="355"/>
    </location>
</feature>
<dbReference type="GO" id="GO:0008108">
    <property type="term" value="F:UDP-glucose:hexose-1-phosphate uridylyltransferase activity"/>
    <property type="evidence" value="ECO:0007669"/>
    <property type="project" value="UniProtKB-UniRule"/>
</dbReference>
<dbReference type="GO" id="GO:0033499">
    <property type="term" value="P:galactose catabolic process via UDP-galactose, Leloir pathway"/>
    <property type="evidence" value="ECO:0007669"/>
    <property type="project" value="TreeGrafter"/>
</dbReference>
<reference evidence="20" key="1">
    <citation type="submission" date="2021-01" db="EMBL/GenBank/DDBJ databases">
        <title>Whole genome shotgun sequence of Virgisporangium aurantiacum NBRC 16421.</title>
        <authorList>
            <person name="Komaki H."/>
            <person name="Tamura T."/>
        </authorList>
    </citation>
    <scope>NUCLEOTIDE SEQUENCE</scope>
    <source>
        <strain evidence="20">NBRC 16421</strain>
    </source>
</reference>
<dbReference type="PANTHER" id="PTHR11943">
    <property type="entry name" value="GALACTOSE-1-PHOSPHATE URIDYLYLTRANSFERASE"/>
    <property type="match status" value="1"/>
</dbReference>
<keyword evidence="12 16" id="KW-0119">Carbohydrate metabolism</keyword>
<keyword evidence="8 15" id="KW-0479">Metal-binding</keyword>
<keyword evidence="7 16" id="KW-0548">Nucleotidyltransferase</keyword>
<keyword evidence="21" id="KW-1185">Reference proteome</keyword>
<keyword evidence="11 16" id="KW-0299">Galactose metabolism</keyword>
<evidence type="ECO:0000259" key="18">
    <source>
        <dbReference type="Pfam" id="PF01087"/>
    </source>
</evidence>
<feature type="active site" description="Tele-UMP-histidine intermediate" evidence="14">
    <location>
        <position position="190"/>
    </location>
</feature>
<evidence type="ECO:0000313" key="20">
    <source>
        <dbReference type="EMBL" id="GIJ55826.1"/>
    </source>
</evidence>